<dbReference type="GO" id="GO:0005886">
    <property type="term" value="C:plasma membrane"/>
    <property type="evidence" value="ECO:0007669"/>
    <property type="project" value="TreeGrafter"/>
</dbReference>
<dbReference type="AlphaFoldDB" id="A0AA88U5M2"/>
<comment type="caution">
    <text evidence="3">The sequence shown here is derived from an EMBL/GenBank/DDBJ whole genome shotgun (WGS) entry which is preliminary data.</text>
</comment>
<organism evidence="3 4">
    <name type="scientific">Escallonia rubra</name>
    <dbReference type="NCBI Taxonomy" id="112253"/>
    <lineage>
        <taxon>Eukaryota</taxon>
        <taxon>Viridiplantae</taxon>
        <taxon>Streptophyta</taxon>
        <taxon>Embryophyta</taxon>
        <taxon>Tracheophyta</taxon>
        <taxon>Spermatophyta</taxon>
        <taxon>Magnoliopsida</taxon>
        <taxon>eudicotyledons</taxon>
        <taxon>Gunneridae</taxon>
        <taxon>Pentapetalae</taxon>
        <taxon>asterids</taxon>
        <taxon>campanulids</taxon>
        <taxon>Escalloniales</taxon>
        <taxon>Escalloniaceae</taxon>
        <taxon>Escallonia</taxon>
    </lineage>
</organism>
<evidence type="ECO:0000313" key="3">
    <source>
        <dbReference type="EMBL" id="KAK2972074.1"/>
    </source>
</evidence>
<dbReference type="InterPro" id="IPR011009">
    <property type="entry name" value="Kinase-like_dom_sf"/>
</dbReference>
<dbReference type="Proteomes" id="UP001187471">
    <property type="component" value="Unassembled WGS sequence"/>
</dbReference>
<dbReference type="PANTHER" id="PTHR27005:SF283">
    <property type="entry name" value="OS02G0633066 PROTEIN"/>
    <property type="match status" value="1"/>
</dbReference>
<evidence type="ECO:0000256" key="2">
    <source>
        <dbReference type="ARBA" id="ARBA00022840"/>
    </source>
</evidence>
<sequence length="118" mass="13558">MSLRENRLLQILEPRVLREGTLEQLQIVAELVKKCLNKNGEDRPTMKEVAMELEALRKFTKHPWVNQHDHEETLSLLSENGQSDLYTVQLSPVNNNPDISGQYCLDSSQLMFPANSPR</sequence>
<dbReference type="GO" id="GO:0004674">
    <property type="term" value="F:protein serine/threonine kinase activity"/>
    <property type="evidence" value="ECO:0007669"/>
    <property type="project" value="TreeGrafter"/>
</dbReference>
<accession>A0AA88U5M2</accession>
<dbReference type="InterPro" id="IPR045274">
    <property type="entry name" value="WAK-like"/>
</dbReference>
<dbReference type="EMBL" id="JAVXUO010002539">
    <property type="protein sequence ID" value="KAK2972074.1"/>
    <property type="molecule type" value="Genomic_DNA"/>
</dbReference>
<dbReference type="PANTHER" id="PTHR27005">
    <property type="entry name" value="WALL-ASSOCIATED RECEPTOR KINASE-LIKE 21"/>
    <property type="match status" value="1"/>
</dbReference>
<evidence type="ECO:0000256" key="1">
    <source>
        <dbReference type="ARBA" id="ARBA00022741"/>
    </source>
</evidence>
<dbReference type="GO" id="GO:0007166">
    <property type="term" value="P:cell surface receptor signaling pathway"/>
    <property type="evidence" value="ECO:0007669"/>
    <property type="project" value="InterPro"/>
</dbReference>
<keyword evidence="2" id="KW-0067">ATP-binding</keyword>
<dbReference type="Gene3D" id="1.10.510.10">
    <property type="entry name" value="Transferase(Phosphotransferase) domain 1"/>
    <property type="match status" value="1"/>
</dbReference>
<evidence type="ECO:0000313" key="4">
    <source>
        <dbReference type="Proteomes" id="UP001187471"/>
    </source>
</evidence>
<keyword evidence="4" id="KW-1185">Reference proteome</keyword>
<keyword evidence="1" id="KW-0547">Nucleotide-binding</keyword>
<name>A0AA88U5M2_9ASTE</name>
<proteinExistence type="predicted"/>
<gene>
    <name evidence="3" type="ORF">RJ640_010237</name>
</gene>
<dbReference type="SUPFAM" id="SSF56112">
    <property type="entry name" value="Protein kinase-like (PK-like)"/>
    <property type="match status" value="1"/>
</dbReference>
<protein>
    <submittedName>
        <fullName evidence="3">Uncharacterized protein</fullName>
    </submittedName>
</protein>
<dbReference type="GO" id="GO:0005524">
    <property type="term" value="F:ATP binding"/>
    <property type="evidence" value="ECO:0007669"/>
    <property type="project" value="UniProtKB-KW"/>
</dbReference>
<reference evidence="3" key="1">
    <citation type="submission" date="2022-12" db="EMBL/GenBank/DDBJ databases">
        <title>Draft genome assemblies for two species of Escallonia (Escalloniales).</title>
        <authorList>
            <person name="Chanderbali A."/>
            <person name="Dervinis C."/>
            <person name="Anghel I."/>
            <person name="Soltis D."/>
            <person name="Soltis P."/>
            <person name="Zapata F."/>
        </authorList>
    </citation>
    <scope>NUCLEOTIDE SEQUENCE</scope>
    <source>
        <strain evidence="3">UCBG92.1500</strain>
        <tissue evidence="3">Leaf</tissue>
    </source>
</reference>